<proteinExistence type="predicted"/>
<comment type="caution">
    <text evidence="3">The sequence shown here is derived from an EMBL/GenBank/DDBJ whole genome shotgun (WGS) entry which is preliminary data.</text>
</comment>
<feature type="region of interest" description="Disordered" evidence="1">
    <location>
        <begin position="52"/>
        <end position="107"/>
    </location>
</feature>
<organism evidence="3 4">
    <name type="scientific">Ornithinibacter aureus</name>
    <dbReference type="NCBI Taxonomy" id="622664"/>
    <lineage>
        <taxon>Bacteria</taxon>
        <taxon>Bacillati</taxon>
        <taxon>Actinomycetota</taxon>
        <taxon>Actinomycetes</taxon>
        <taxon>Micrococcales</taxon>
        <taxon>Intrasporangiaceae</taxon>
        <taxon>Ornithinibacter</taxon>
    </lineage>
</organism>
<dbReference type="Pfam" id="PF26571">
    <property type="entry name" value="VldE"/>
    <property type="match status" value="1"/>
</dbReference>
<reference evidence="4" key="1">
    <citation type="journal article" date="2019" name="Int. J. Syst. Evol. Microbiol.">
        <title>The Global Catalogue of Microorganisms (GCM) 10K type strain sequencing project: providing services to taxonomists for standard genome sequencing and annotation.</title>
        <authorList>
            <consortium name="The Broad Institute Genomics Platform"/>
            <consortium name="The Broad Institute Genome Sequencing Center for Infectious Disease"/>
            <person name="Wu L."/>
            <person name="Ma J."/>
        </authorList>
    </citation>
    <scope>NUCLEOTIDE SEQUENCE [LARGE SCALE GENOMIC DNA]</scope>
    <source>
        <strain evidence="4">JCM 17738</strain>
    </source>
</reference>
<protein>
    <recommendedName>
        <fullName evidence="2">ARB-07466-like C-terminal domain-containing protein</fullName>
    </recommendedName>
</protein>
<sequence>MAGATAFTVAPSNSSLELPQAAAVVTVGTRDDAGSASRSLARVAVTPAVVAPTGAAPAAPNPVGVSGVKAIPKPKPKPKPDPVNTAPSGQSTASSSRASSGSGGVSAKCGGLGVRSNAARLCTAVQQRFGLGSIGGFRAGAGEHGTGQALDLMISSRSQGDAVAAFVQANIGTYDVKYLIWRQRYWAPGRSWRMMEDRGSPTQNHMDHVHVTVN</sequence>
<dbReference type="InterPro" id="IPR058593">
    <property type="entry name" value="ARB_07466-like_C"/>
</dbReference>
<accession>A0ABP8JNR8</accession>
<evidence type="ECO:0000259" key="2">
    <source>
        <dbReference type="Pfam" id="PF26571"/>
    </source>
</evidence>
<name>A0ABP8JNR8_9MICO</name>
<evidence type="ECO:0000256" key="1">
    <source>
        <dbReference type="SAM" id="MobiDB-lite"/>
    </source>
</evidence>
<feature type="compositionally biased region" description="Low complexity" evidence="1">
    <location>
        <begin position="52"/>
        <end position="68"/>
    </location>
</feature>
<gene>
    <name evidence="3" type="ORF">GCM10023153_14040</name>
</gene>
<feature type="compositionally biased region" description="Low complexity" evidence="1">
    <location>
        <begin position="86"/>
        <end position="107"/>
    </location>
</feature>
<evidence type="ECO:0000313" key="3">
    <source>
        <dbReference type="EMBL" id="GAA4393726.1"/>
    </source>
</evidence>
<dbReference type="Proteomes" id="UP001500390">
    <property type="component" value="Unassembled WGS sequence"/>
</dbReference>
<evidence type="ECO:0000313" key="4">
    <source>
        <dbReference type="Proteomes" id="UP001500390"/>
    </source>
</evidence>
<dbReference type="EMBL" id="BAABFX010000022">
    <property type="protein sequence ID" value="GAA4393726.1"/>
    <property type="molecule type" value="Genomic_DNA"/>
</dbReference>
<feature type="domain" description="ARB-07466-like C-terminal" evidence="2">
    <location>
        <begin position="113"/>
        <end position="206"/>
    </location>
</feature>
<keyword evidence="4" id="KW-1185">Reference proteome</keyword>